<dbReference type="InterPro" id="IPR051599">
    <property type="entry name" value="Cell_Envelope_Assoc"/>
</dbReference>
<dbReference type="InterPro" id="IPR003848">
    <property type="entry name" value="DUF218"/>
</dbReference>
<protein>
    <submittedName>
        <fullName evidence="2">YdcF family protein</fullName>
    </submittedName>
</protein>
<comment type="caution">
    <text evidence="2">The sequence shown here is derived from an EMBL/GenBank/DDBJ whole genome shotgun (WGS) entry which is preliminary data.</text>
</comment>
<organism evidence="2 3">
    <name type="scientific">Alicyclobacillus fodiniaquatilis</name>
    <dbReference type="NCBI Taxonomy" id="1661150"/>
    <lineage>
        <taxon>Bacteria</taxon>
        <taxon>Bacillati</taxon>
        <taxon>Bacillota</taxon>
        <taxon>Bacilli</taxon>
        <taxon>Bacillales</taxon>
        <taxon>Alicyclobacillaceae</taxon>
        <taxon>Alicyclobacillus</taxon>
    </lineage>
</organism>
<dbReference type="InterPro" id="IPR014729">
    <property type="entry name" value="Rossmann-like_a/b/a_fold"/>
</dbReference>
<dbReference type="RefSeq" id="WP_377943644.1">
    <property type="nucleotide sequence ID" value="NZ_JBHUCX010000035.1"/>
</dbReference>
<dbReference type="Gene3D" id="3.40.50.620">
    <property type="entry name" value="HUPs"/>
    <property type="match status" value="1"/>
</dbReference>
<name>A0ABW4JHC0_9BACL</name>
<dbReference type="PANTHER" id="PTHR30336">
    <property type="entry name" value="INNER MEMBRANE PROTEIN, PROBABLE PERMEASE"/>
    <property type="match status" value="1"/>
</dbReference>
<evidence type="ECO:0000313" key="2">
    <source>
        <dbReference type="EMBL" id="MFD1675762.1"/>
    </source>
</evidence>
<dbReference type="EMBL" id="JBHUCX010000035">
    <property type="protein sequence ID" value="MFD1675762.1"/>
    <property type="molecule type" value="Genomic_DNA"/>
</dbReference>
<sequence length="198" mass="22499">MKISELDVENLSVDQISRLLFGLSDDGEQGDCIFVFGSKNGYEYRVPKAVELYNAGRAKKILFSGGATWGDQSEPEAIAMKRAAVALGVDAEDILTETESKHTKENVLASLLTLDREFQLQSVRRLLVVTTTFHMRRCYLALNTFMPHWIQYSLCSVDDRTTRSDNWWLNPKGLDRARNEARKVIEYVQIGALIDDEF</sequence>
<dbReference type="Proteomes" id="UP001597079">
    <property type="component" value="Unassembled WGS sequence"/>
</dbReference>
<dbReference type="CDD" id="cd06259">
    <property type="entry name" value="YdcF-like"/>
    <property type="match status" value="1"/>
</dbReference>
<proteinExistence type="predicted"/>
<feature type="domain" description="DUF218" evidence="1">
    <location>
        <begin position="31"/>
        <end position="145"/>
    </location>
</feature>
<reference evidence="3" key="1">
    <citation type="journal article" date="2019" name="Int. J. Syst. Evol. Microbiol.">
        <title>The Global Catalogue of Microorganisms (GCM) 10K type strain sequencing project: providing services to taxonomists for standard genome sequencing and annotation.</title>
        <authorList>
            <consortium name="The Broad Institute Genomics Platform"/>
            <consortium name="The Broad Institute Genome Sequencing Center for Infectious Disease"/>
            <person name="Wu L."/>
            <person name="Ma J."/>
        </authorList>
    </citation>
    <scope>NUCLEOTIDE SEQUENCE [LARGE SCALE GENOMIC DNA]</scope>
    <source>
        <strain evidence="3">CGMCC 1.12286</strain>
    </source>
</reference>
<dbReference type="Pfam" id="PF02698">
    <property type="entry name" value="DUF218"/>
    <property type="match status" value="1"/>
</dbReference>
<keyword evidence="3" id="KW-1185">Reference proteome</keyword>
<gene>
    <name evidence="2" type="ORF">ACFSB2_13755</name>
</gene>
<evidence type="ECO:0000259" key="1">
    <source>
        <dbReference type="Pfam" id="PF02698"/>
    </source>
</evidence>
<accession>A0ABW4JHC0</accession>
<evidence type="ECO:0000313" key="3">
    <source>
        <dbReference type="Proteomes" id="UP001597079"/>
    </source>
</evidence>
<dbReference type="PANTHER" id="PTHR30336:SF20">
    <property type="entry name" value="DUF218 DOMAIN-CONTAINING PROTEIN"/>
    <property type="match status" value="1"/>
</dbReference>